<sequence length="307" mass="36245">MGSFLTTRSRNERLWFINNKALEDAILGYAAKYRENYSVKLYALAIEGNHIQATALFPKENRASFMRDFNAIVARIMQRYVPEYDGGRFWARRYSSEMLPGDKDIEDYFFYTVLQAVQDRLVSKISDYPGYNCFHDAIWGIKRKFKVVDWGKYNDAKRYNRKVRIKDFTTIVTLEYERLPGYENLSQRDYAKLMQKKLEERRAKIVAKKLAEGLSFMGRDRLLQMKRGAYPKNPKTSERYSHRPRVLSKCPKRRAECLAWYFSVFFAYKAASREYRAGNLDVKFPEGTYKPFYWHKAPTIGMPPPSS</sequence>
<feature type="domain" description="Transposase IS200-like" evidence="1">
    <location>
        <begin position="1"/>
        <end position="115"/>
    </location>
</feature>
<gene>
    <name evidence="2" type="ORF">GYA55_11725</name>
</gene>
<dbReference type="GO" id="GO:0003677">
    <property type="term" value="F:DNA binding"/>
    <property type="evidence" value="ECO:0007669"/>
    <property type="project" value="InterPro"/>
</dbReference>
<dbReference type="Pfam" id="PF01797">
    <property type="entry name" value="Y1_Tnp"/>
    <property type="match status" value="1"/>
</dbReference>
<dbReference type="InterPro" id="IPR036515">
    <property type="entry name" value="Transposase_17_sf"/>
</dbReference>
<dbReference type="InterPro" id="IPR002686">
    <property type="entry name" value="Transposase_17"/>
</dbReference>
<dbReference type="EMBL" id="JAAZON010000533">
    <property type="protein sequence ID" value="NMC63823.1"/>
    <property type="molecule type" value="Genomic_DNA"/>
</dbReference>
<name>A0A7X9IK75_9DELT</name>
<evidence type="ECO:0000259" key="1">
    <source>
        <dbReference type="SMART" id="SM01321"/>
    </source>
</evidence>
<dbReference type="SUPFAM" id="SSF143422">
    <property type="entry name" value="Transposase IS200-like"/>
    <property type="match status" value="1"/>
</dbReference>
<organism evidence="2 3">
    <name type="scientific">SAR324 cluster bacterium</name>
    <dbReference type="NCBI Taxonomy" id="2024889"/>
    <lineage>
        <taxon>Bacteria</taxon>
        <taxon>Deltaproteobacteria</taxon>
        <taxon>SAR324 cluster</taxon>
    </lineage>
</organism>
<dbReference type="SMART" id="SM01321">
    <property type="entry name" value="Y1_Tnp"/>
    <property type="match status" value="1"/>
</dbReference>
<evidence type="ECO:0000313" key="3">
    <source>
        <dbReference type="Proteomes" id="UP000524246"/>
    </source>
</evidence>
<evidence type="ECO:0000313" key="2">
    <source>
        <dbReference type="EMBL" id="NMC63823.1"/>
    </source>
</evidence>
<dbReference type="GO" id="GO:0004803">
    <property type="term" value="F:transposase activity"/>
    <property type="evidence" value="ECO:0007669"/>
    <property type="project" value="InterPro"/>
</dbReference>
<protein>
    <recommendedName>
        <fullName evidence="1">Transposase IS200-like domain-containing protein</fullName>
    </recommendedName>
</protein>
<proteinExistence type="predicted"/>
<comment type="caution">
    <text evidence="2">The sequence shown here is derived from an EMBL/GenBank/DDBJ whole genome shotgun (WGS) entry which is preliminary data.</text>
</comment>
<dbReference type="Proteomes" id="UP000524246">
    <property type="component" value="Unassembled WGS sequence"/>
</dbReference>
<reference evidence="2 3" key="1">
    <citation type="journal article" date="2020" name="Biotechnol. Biofuels">
        <title>New insights from the biogas microbiome by comprehensive genome-resolved metagenomics of nearly 1600 species originating from multiple anaerobic digesters.</title>
        <authorList>
            <person name="Campanaro S."/>
            <person name="Treu L."/>
            <person name="Rodriguez-R L.M."/>
            <person name="Kovalovszki A."/>
            <person name="Ziels R.M."/>
            <person name="Maus I."/>
            <person name="Zhu X."/>
            <person name="Kougias P.G."/>
            <person name="Basile A."/>
            <person name="Luo G."/>
            <person name="Schluter A."/>
            <person name="Konstantinidis K.T."/>
            <person name="Angelidaki I."/>
        </authorList>
    </citation>
    <scope>NUCLEOTIDE SEQUENCE [LARGE SCALE GENOMIC DNA]</scope>
    <source>
        <strain evidence="2">AS27yjCOA_65</strain>
    </source>
</reference>
<dbReference type="GO" id="GO:0006313">
    <property type="term" value="P:DNA transposition"/>
    <property type="evidence" value="ECO:0007669"/>
    <property type="project" value="InterPro"/>
</dbReference>
<accession>A0A7X9IK75</accession>
<dbReference type="AlphaFoldDB" id="A0A7X9IK75"/>
<dbReference type="Gene3D" id="3.30.70.1290">
    <property type="entry name" value="Transposase IS200-like"/>
    <property type="match status" value="1"/>
</dbReference>